<accession>A0A136WHC6</accession>
<dbReference type="STRING" id="36847.CLNEO_00260"/>
<dbReference type="GO" id="GO:0047693">
    <property type="term" value="F:ATP diphosphatase activity"/>
    <property type="evidence" value="ECO:0007669"/>
    <property type="project" value="UniProtKB-EC"/>
</dbReference>
<comment type="caution">
    <text evidence="3">The sequence shown here is derived from an EMBL/GenBank/DDBJ whole genome shotgun (WGS) entry which is preliminary data.</text>
</comment>
<feature type="domain" description="NTP pyrophosphohydrolase MazG-like" evidence="2">
    <location>
        <begin position="167"/>
        <end position="227"/>
    </location>
</feature>
<dbReference type="GO" id="GO:0046061">
    <property type="term" value="P:dATP catabolic process"/>
    <property type="evidence" value="ECO:0007669"/>
    <property type="project" value="TreeGrafter"/>
</dbReference>
<dbReference type="InterPro" id="IPR004518">
    <property type="entry name" value="MazG-like_dom"/>
</dbReference>
<proteinExistence type="predicted"/>
<feature type="coiled-coil region" evidence="1">
    <location>
        <begin position="161"/>
        <end position="188"/>
    </location>
</feature>
<dbReference type="AlphaFoldDB" id="A0A136WHC6"/>
<dbReference type="EMBL" id="LRVM01000001">
    <property type="protein sequence ID" value="KXL53931.1"/>
    <property type="molecule type" value="Genomic_DNA"/>
</dbReference>
<dbReference type="CDD" id="cd11529">
    <property type="entry name" value="NTP-PPase_MazG_Cterm"/>
    <property type="match status" value="1"/>
</dbReference>
<dbReference type="InterPro" id="IPR011551">
    <property type="entry name" value="NTP_PyrPHydrolase_MazG"/>
</dbReference>
<dbReference type="Proteomes" id="UP000070539">
    <property type="component" value="Unassembled WGS sequence"/>
</dbReference>
<dbReference type="PANTHER" id="PTHR30522:SF0">
    <property type="entry name" value="NUCLEOSIDE TRIPHOSPHATE PYROPHOSPHOHYDROLASE"/>
    <property type="match status" value="1"/>
</dbReference>
<dbReference type="InterPro" id="IPR048011">
    <property type="entry name" value="NTP-PPase_MazG-like_C"/>
</dbReference>
<dbReference type="GO" id="GO:0046076">
    <property type="term" value="P:dTTP catabolic process"/>
    <property type="evidence" value="ECO:0007669"/>
    <property type="project" value="TreeGrafter"/>
</dbReference>
<sequence length="267" mass="30434">MDKRYTLEDLVEIIKRLRGEGGCPWDRVQTHASLREAMLEEAYEAVDAIDRKDTENLKEELGDVLLQVVFHAALEEDEGSFAIEDVIAGICKKMVYRHPHVFGDTKADTADEVLVNWEQLKKKEKHITTQSQAIKEIPMALPALLRARKVQKKAAEVGFDFPDARRAMEKVREEINELTEAIEGSLGTEEEEFGDFLFAVVNISRFFKINPEIALTKATKKFINRFEYVENSALSEGRKLSEMTLEEMDLLWDEAKAKSLSGQNPNN</sequence>
<dbReference type="Pfam" id="PF03819">
    <property type="entry name" value="MazG"/>
    <property type="match status" value="2"/>
</dbReference>
<protein>
    <submittedName>
        <fullName evidence="3">Nucleoside triphosphate pyrophosphohydrolase</fullName>
        <ecNumber evidence="3">3.6.1.8</ecNumber>
    </submittedName>
</protein>
<dbReference type="PATRIC" id="fig|36847.3.peg.29"/>
<keyword evidence="4" id="KW-1185">Reference proteome</keyword>
<organism evidence="3 4">
    <name type="scientific">Anaerotignum neopropionicum</name>
    <dbReference type="NCBI Taxonomy" id="36847"/>
    <lineage>
        <taxon>Bacteria</taxon>
        <taxon>Bacillati</taxon>
        <taxon>Bacillota</taxon>
        <taxon>Clostridia</taxon>
        <taxon>Lachnospirales</taxon>
        <taxon>Anaerotignaceae</taxon>
        <taxon>Anaerotignum</taxon>
    </lineage>
</organism>
<reference evidence="3 4" key="1">
    <citation type="submission" date="2016-01" db="EMBL/GenBank/DDBJ databases">
        <title>Genome sequence of Clostridium neopropionicum X4, DSM-3847.</title>
        <authorList>
            <person name="Poehlein A."/>
            <person name="Beck M.H."/>
            <person name="Bengelsdorf F.R."/>
            <person name="Daniel R."/>
            <person name="Duerre P."/>
        </authorList>
    </citation>
    <scope>NUCLEOTIDE SEQUENCE [LARGE SCALE GENOMIC DNA]</scope>
    <source>
        <strain evidence="3 4">DSM-3847</strain>
    </source>
</reference>
<dbReference type="GO" id="GO:0046052">
    <property type="term" value="P:UTP catabolic process"/>
    <property type="evidence" value="ECO:0007669"/>
    <property type="project" value="TreeGrafter"/>
</dbReference>
<dbReference type="Gene3D" id="1.10.287.1080">
    <property type="entry name" value="MazG-like"/>
    <property type="match status" value="2"/>
</dbReference>
<dbReference type="InterPro" id="IPR048015">
    <property type="entry name" value="NTP-PPase_MazG-like_N"/>
</dbReference>
<dbReference type="NCBIfam" id="TIGR00444">
    <property type="entry name" value="mazG"/>
    <property type="match status" value="1"/>
</dbReference>
<dbReference type="GO" id="GO:0006950">
    <property type="term" value="P:response to stress"/>
    <property type="evidence" value="ECO:0007669"/>
    <property type="project" value="UniProtKB-ARBA"/>
</dbReference>
<name>A0A136WHC6_9FIRM</name>
<dbReference type="EC" id="3.6.1.8" evidence="3"/>
<dbReference type="GO" id="GO:0046047">
    <property type="term" value="P:TTP catabolic process"/>
    <property type="evidence" value="ECO:0007669"/>
    <property type="project" value="TreeGrafter"/>
</dbReference>
<dbReference type="RefSeq" id="WP_330382541.1">
    <property type="nucleotide sequence ID" value="NZ_LRVM01000001.1"/>
</dbReference>
<gene>
    <name evidence="3" type="primary">mazG</name>
    <name evidence="3" type="ORF">CLNEO_00260</name>
</gene>
<dbReference type="PANTHER" id="PTHR30522">
    <property type="entry name" value="NUCLEOSIDE TRIPHOSPHATE PYROPHOSPHOHYDROLASE"/>
    <property type="match status" value="1"/>
</dbReference>
<evidence type="ECO:0000259" key="2">
    <source>
        <dbReference type="Pfam" id="PF03819"/>
    </source>
</evidence>
<keyword evidence="1" id="KW-0175">Coiled coil</keyword>
<keyword evidence="3" id="KW-0378">Hydrolase</keyword>
<dbReference type="SUPFAM" id="SSF101386">
    <property type="entry name" value="all-alpha NTP pyrophosphatases"/>
    <property type="match status" value="2"/>
</dbReference>
<dbReference type="FunFam" id="1.10.287.1080:FF:000001">
    <property type="entry name" value="Nucleoside triphosphate pyrophosphohydrolase"/>
    <property type="match status" value="1"/>
</dbReference>
<evidence type="ECO:0000313" key="3">
    <source>
        <dbReference type="EMBL" id="KXL53931.1"/>
    </source>
</evidence>
<evidence type="ECO:0000313" key="4">
    <source>
        <dbReference type="Proteomes" id="UP000070539"/>
    </source>
</evidence>
<dbReference type="CDD" id="cd11528">
    <property type="entry name" value="NTP-PPase_MazG_Nterm"/>
    <property type="match status" value="1"/>
</dbReference>
<dbReference type="GO" id="GO:0046081">
    <property type="term" value="P:dUTP catabolic process"/>
    <property type="evidence" value="ECO:0007669"/>
    <property type="project" value="TreeGrafter"/>
</dbReference>
<dbReference type="FunFam" id="1.10.287.1080:FF:000003">
    <property type="entry name" value="Nucleoside triphosphate pyrophosphohydrolase"/>
    <property type="match status" value="1"/>
</dbReference>
<feature type="domain" description="NTP pyrophosphohydrolase MazG-like" evidence="2">
    <location>
        <begin position="29"/>
        <end position="102"/>
    </location>
</feature>
<dbReference type="NCBIfam" id="NF007113">
    <property type="entry name" value="PRK09562.1"/>
    <property type="match status" value="1"/>
</dbReference>
<dbReference type="GO" id="GO:0006203">
    <property type="term" value="P:dGTP catabolic process"/>
    <property type="evidence" value="ECO:0007669"/>
    <property type="project" value="TreeGrafter"/>
</dbReference>
<evidence type="ECO:0000256" key="1">
    <source>
        <dbReference type="SAM" id="Coils"/>
    </source>
</evidence>